<evidence type="ECO:0000256" key="1">
    <source>
        <dbReference type="ARBA" id="ARBA00022729"/>
    </source>
</evidence>
<organism evidence="3">
    <name type="scientific">hydrothermal vent metagenome</name>
    <dbReference type="NCBI Taxonomy" id="652676"/>
    <lineage>
        <taxon>unclassified sequences</taxon>
        <taxon>metagenomes</taxon>
        <taxon>ecological metagenomes</taxon>
    </lineage>
</organism>
<dbReference type="SUPFAM" id="SSF56925">
    <property type="entry name" value="OMPA-like"/>
    <property type="match status" value="1"/>
</dbReference>
<dbReference type="EMBL" id="FPHZ01000201">
    <property type="protein sequence ID" value="SFV89081.1"/>
    <property type="molecule type" value="Genomic_DNA"/>
</dbReference>
<dbReference type="Gene3D" id="2.40.160.20">
    <property type="match status" value="1"/>
</dbReference>
<gene>
    <name evidence="3" type="ORF">MNB_SUP05-SYMBIONT-5-1429</name>
</gene>
<evidence type="ECO:0000313" key="3">
    <source>
        <dbReference type="EMBL" id="SFV89081.1"/>
    </source>
</evidence>
<dbReference type="NCBIfam" id="TIGR01414">
    <property type="entry name" value="autotrans_barl"/>
    <property type="match status" value="1"/>
</dbReference>
<accession>A0A1W1E5D6</accession>
<protein>
    <recommendedName>
        <fullName evidence="2">Outer membrane protein beta-barrel domain-containing protein</fullName>
    </recommendedName>
</protein>
<sequence>MKNLTKVIALTVGLLTSSAYADSNTKGMYFGIGAVQSSSTSKGTFTEVSGTVTSYTAKYKKTNYKALIGKRLNDNISVELQYVDFAKDDLTDDLAAKGIATESISMTGESIGVVGLYHFNPQADYSPFVKLGMHSWDFEFKTSVGESTKGDGTDVLYGVGLDGKINDSMRYRLEFERMDLNGSDMDNIGVGLLVSF</sequence>
<proteinExistence type="predicted"/>
<reference evidence="3" key="1">
    <citation type="submission" date="2016-10" db="EMBL/GenBank/DDBJ databases">
        <authorList>
            <person name="de Groot N.N."/>
        </authorList>
    </citation>
    <scope>NUCLEOTIDE SEQUENCE</scope>
</reference>
<feature type="domain" description="Outer membrane protein beta-barrel" evidence="2">
    <location>
        <begin position="8"/>
        <end position="196"/>
    </location>
</feature>
<dbReference type="Pfam" id="PF13505">
    <property type="entry name" value="OMP_b-brl"/>
    <property type="match status" value="1"/>
</dbReference>
<dbReference type="AlphaFoldDB" id="A0A1W1E5D6"/>
<dbReference type="InterPro" id="IPR011250">
    <property type="entry name" value="OMP/PagP_B-barrel"/>
</dbReference>
<evidence type="ECO:0000259" key="2">
    <source>
        <dbReference type="Pfam" id="PF13505"/>
    </source>
</evidence>
<dbReference type="GO" id="GO:0019867">
    <property type="term" value="C:outer membrane"/>
    <property type="evidence" value="ECO:0007669"/>
    <property type="project" value="InterPro"/>
</dbReference>
<dbReference type="InterPro" id="IPR006315">
    <property type="entry name" value="OM_autotransptr_brl_dom"/>
</dbReference>
<dbReference type="InterPro" id="IPR027385">
    <property type="entry name" value="Beta-barrel_OMP"/>
</dbReference>
<keyword evidence="1" id="KW-0732">Signal</keyword>
<name>A0A1W1E5D6_9ZZZZ</name>